<comment type="catalytic activity">
    <reaction evidence="2">
        <text>2,5-diamino-6-hydroxy-4-(5-phosphoribosylamino)-pyrimidine + H2O = 2,5,6-triamino-4-hydroxypyrimidine + D-ribose 5-phosphate</text>
        <dbReference type="Rhea" id="RHEA:23436"/>
        <dbReference type="ChEBI" id="CHEBI:15377"/>
        <dbReference type="ChEBI" id="CHEBI:58614"/>
        <dbReference type="ChEBI" id="CHEBI:78346"/>
        <dbReference type="ChEBI" id="CHEBI:137796"/>
    </reaction>
</comment>
<name>A0A8T5UXW0_9BRAD</name>
<evidence type="ECO:0000256" key="2">
    <source>
        <dbReference type="ARBA" id="ARBA00000751"/>
    </source>
</evidence>
<dbReference type="Gene3D" id="1.10.357.40">
    <property type="entry name" value="YbiA-like"/>
    <property type="match status" value="1"/>
</dbReference>
<accession>A0A8T5UXW0</accession>
<dbReference type="NCBIfam" id="TIGR02464">
    <property type="entry name" value="ribofla_fusion"/>
    <property type="match status" value="1"/>
</dbReference>
<protein>
    <submittedName>
        <fullName evidence="4">NADAR family protein</fullName>
    </submittedName>
</protein>
<evidence type="ECO:0000259" key="3">
    <source>
        <dbReference type="Pfam" id="PF08719"/>
    </source>
</evidence>
<comment type="catalytic activity">
    <reaction evidence="1">
        <text>5-amino-6-(5-phospho-D-ribosylamino)uracil + H2O = 5,6-diaminouracil + D-ribose 5-phosphate</text>
        <dbReference type="Rhea" id="RHEA:55020"/>
        <dbReference type="ChEBI" id="CHEBI:15377"/>
        <dbReference type="ChEBI" id="CHEBI:46252"/>
        <dbReference type="ChEBI" id="CHEBI:58453"/>
        <dbReference type="ChEBI" id="CHEBI:78346"/>
    </reaction>
</comment>
<dbReference type="EMBL" id="CP096255">
    <property type="protein sequence ID" value="UPT87068.1"/>
    <property type="molecule type" value="Genomic_DNA"/>
</dbReference>
<dbReference type="InterPro" id="IPR037238">
    <property type="entry name" value="YbiA-like_sf"/>
</dbReference>
<organism evidence="4 5">
    <name type="scientific">Bradyrhizobium barranii subsp. apii</name>
    <dbReference type="NCBI Taxonomy" id="2819348"/>
    <lineage>
        <taxon>Bacteria</taxon>
        <taxon>Pseudomonadati</taxon>
        <taxon>Pseudomonadota</taxon>
        <taxon>Alphaproteobacteria</taxon>
        <taxon>Hyphomicrobiales</taxon>
        <taxon>Nitrobacteraceae</taxon>
        <taxon>Bradyrhizobium</taxon>
        <taxon>Bradyrhizobium barranii</taxon>
    </lineage>
</organism>
<dbReference type="AlphaFoldDB" id="A0A8T5UXW0"/>
<gene>
    <name evidence="4" type="ORF">HAP41_0000043835</name>
</gene>
<dbReference type="Proteomes" id="UP000551709">
    <property type="component" value="Chromosome"/>
</dbReference>
<sequence>MQIEDVGALKSATDSGWAPEFLLFWGNTPKDQRIDKHVLSQWWPATFSVDARTYATAEHYMMVRKAELFGDQETLAAILSSSSPSEAKSLGRAVRGFDEEHWIAHRFETAVRGNFAKFGQNAELEDWLLATGDAVLVEASPVDRIWGIGLAADDKRAREPHKWRGLNLLGFALMKVRHLLRSKRLASPPFP</sequence>
<dbReference type="SUPFAM" id="SSF143990">
    <property type="entry name" value="YbiA-like"/>
    <property type="match status" value="1"/>
</dbReference>
<reference evidence="4" key="2">
    <citation type="submission" date="2022-04" db="EMBL/GenBank/DDBJ databases">
        <authorList>
            <person name="Bromfield E.S.P."/>
            <person name="Cloutier S."/>
        </authorList>
    </citation>
    <scope>NUCLEOTIDE SEQUENCE</scope>
    <source>
        <strain evidence="4">1S5</strain>
    </source>
</reference>
<evidence type="ECO:0000313" key="4">
    <source>
        <dbReference type="EMBL" id="UPT87068.1"/>
    </source>
</evidence>
<dbReference type="CDD" id="cd15457">
    <property type="entry name" value="NADAR"/>
    <property type="match status" value="1"/>
</dbReference>
<feature type="domain" description="NADAR" evidence="3">
    <location>
        <begin position="29"/>
        <end position="181"/>
    </location>
</feature>
<evidence type="ECO:0000313" key="5">
    <source>
        <dbReference type="Proteomes" id="UP000551709"/>
    </source>
</evidence>
<reference evidence="4" key="1">
    <citation type="journal article" date="2017" name="Syst. Appl. Microbiol.">
        <title>Soybeans inoculated with root zone soils of Canadian native legumes harbour diverse and novel Bradyrhizobium spp. that possess agricultural potential.</title>
        <authorList>
            <person name="Bromfield E.S.P."/>
            <person name="Cloutier S."/>
            <person name="Tambong J.T."/>
            <person name="Tran Thi T.V."/>
        </authorList>
    </citation>
    <scope>NUCLEOTIDE SEQUENCE</scope>
    <source>
        <strain evidence="4">1S5</strain>
    </source>
</reference>
<dbReference type="Pfam" id="PF08719">
    <property type="entry name" value="NADAR"/>
    <property type="match status" value="1"/>
</dbReference>
<proteinExistence type="predicted"/>
<dbReference type="RefSeq" id="WP_166074070.1">
    <property type="nucleotide sequence ID" value="NZ_CP096251.1"/>
</dbReference>
<evidence type="ECO:0000256" key="1">
    <source>
        <dbReference type="ARBA" id="ARBA00000022"/>
    </source>
</evidence>
<dbReference type="InterPro" id="IPR012816">
    <property type="entry name" value="NADAR"/>
</dbReference>